<dbReference type="eggNOG" id="COG2197">
    <property type="taxonomic scope" value="Bacteria"/>
</dbReference>
<gene>
    <name evidence="1" type="ordered locus">Dfer_1948</name>
</gene>
<accession>C6VW41</accession>
<dbReference type="KEGG" id="dfe:Dfer_1948"/>
<name>C6VW41_DYAFD</name>
<reference evidence="1 2" key="1">
    <citation type="journal article" date="2009" name="Stand. Genomic Sci.">
        <title>Complete genome sequence of Dyadobacter fermentans type strain (NS114).</title>
        <authorList>
            <person name="Lang E."/>
            <person name="Lapidus A."/>
            <person name="Chertkov O."/>
            <person name="Brettin T."/>
            <person name="Detter J.C."/>
            <person name="Han C."/>
            <person name="Copeland A."/>
            <person name="Glavina Del Rio T."/>
            <person name="Nolan M."/>
            <person name="Chen F."/>
            <person name="Lucas S."/>
            <person name="Tice H."/>
            <person name="Cheng J.F."/>
            <person name="Land M."/>
            <person name="Hauser L."/>
            <person name="Chang Y.J."/>
            <person name="Jeffries C.D."/>
            <person name="Kopitz M."/>
            <person name="Bruce D."/>
            <person name="Goodwin L."/>
            <person name="Pitluck S."/>
            <person name="Ovchinnikova G."/>
            <person name="Pati A."/>
            <person name="Ivanova N."/>
            <person name="Mavrommatis K."/>
            <person name="Chen A."/>
            <person name="Palaniappan K."/>
            <person name="Chain P."/>
            <person name="Bristow J."/>
            <person name="Eisen J.A."/>
            <person name="Markowitz V."/>
            <person name="Hugenholtz P."/>
            <person name="Goker M."/>
            <person name="Rohde M."/>
            <person name="Kyrpides N.C."/>
            <person name="Klenk H.P."/>
        </authorList>
    </citation>
    <scope>NUCLEOTIDE SEQUENCE [LARGE SCALE GENOMIC DNA]</scope>
    <source>
        <strain evidence="2">ATCC 700827 / DSM 18053 / CIP 107007 / KCTC 52180 / NS114</strain>
    </source>
</reference>
<organism evidence="1 2">
    <name type="scientific">Dyadobacter fermentans (strain ATCC 700827 / DSM 18053 / CIP 107007 / KCTC 52180 / NS114)</name>
    <dbReference type="NCBI Taxonomy" id="471854"/>
    <lineage>
        <taxon>Bacteria</taxon>
        <taxon>Pseudomonadati</taxon>
        <taxon>Bacteroidota</taxon>
        <taxon>Cytophagia</taxon>
        <taxon>Cytophagales</taxon>
        <taxon>Spirosomataceae</taxon>
        <taxon>Dyadobacter</taxon>
    </lineage>
</organism>
<dbReference type="AlphaFoldDB" id="C6VW41"/>
<dbReference type="EMBL" id="CP001619">
    <property type="protein sequence ID" value="ACT93173.1"/>
    <property type="molecule type" value="Genomic_DNA"/>
</dbReference>
<sequence>MKNSCVVEAALIVIVDNRPMYRSGVKYGVESIVPGCKFSDYDQLSDLLLDRKTSRSIYFMISVRNMSNKTIIGHIRKLRSVQKKCKIRIYGYQQSTLDIIYFLREKISGYLSDEFSESELVECFSALTENRIYVDLQIAIELMIAYRPIRSRKKQPVVHVKNNLQISRSYS</sequence>
<keyword evidence="2" id="KW-1185">Reference proteome</keyword>
<proteinExistence type="predicted"/>
<dbReference type="Proteomes" id="UP000002011">
    <property type="component" value="Chromosome"/>
</dbReference>
<protein>
    <submittedName>
        <fullName evidence="1">Response regulator receiver protein</fullName>
    </submittedName>
</protein>
<dbReference type="HOGENOM" id="CLU_1560522_0_0_10"/>
<evidence type="ECO:0000313" key="2">
    <source>
        <dbReference type="Proteomes" id="UP000002011"/>
    </source>
</evidence>
<evidence type="ECO:0000313" key="1">
    <source>
        <dbReference type="EMBL" id="ACT93173.1"/>
    </source>
</evidence>
<dbReference type="STRING" id="471854.Dfer_1948"/>